<feature type="compositionally biased region" description="Basic and acidic residues" evidence="6">
    <location>
        <begin position="3023"/>
        <end position="3033"/>
    </location>
</feature>
<evidence type="ECO:0000256" key="5">
    <source>
        <dbReference type="PROSITE-ProRule" id="PRU00042"/>
    </source>
</evidence>
<keyword evidence="3 5" id="KW-0863">Zinc-finger</keyword>
<feature type="region of interest" description="Disordered" evidence="6">
    <location>
        <begin position="1017"/>
        <end position="1040"/>
    </location>
</feature>
<dbReference type="SUPFAM" id="SSF57667">
    <property type="entry name" value="beta-beta-alpha zinc fingers"/>
    <property type="match status" value="3"/>
</dbReference>
<feature type="compositionally biased region" description="Basic and acidic residues" evidence="6">
    <location>
        <begin position="241"/>
        <end position="250"/>
    </location>
</feature>
<feature type="compositionally biased region" description="Polar residues" evidence="6">
    <location>
        <begin position="14"/>
        <end position="25"/>
    </location>
</feature>
<dbReference type="GeneID" id="111137676"/>
<dbReference type="GO" id="GO:0005634">
    <property type="term" value="C:nucleus"/>
    <property type="evidence" value="ECO:0007669"/>
    <property type="project" value="TreeGrafter"/>
</dbReference>
<feature type="compositionally biased region" description="Basic and acidic residues" evidence="6">
    <location>
        <begin position="337"/>
        <end position="348"/>
    </location>
</feature>
<dbReference type="RefSeq" id="XP_022344957.1">
    <property type="nucleotide sequence ID" value="XM_022489249.1"/>
</dbReference>
<evidence type="ECO:0000259" key="7">
    <source>
        <dbReference type="PROSITE" id="PS50157"/>
    </source>
</evidence>
<feature type="region of interest" description="Disordered" evidence="6">
    <location>
        <begin position="2281"/>
        <end position="2301"/>
    </location>
</feature>
<feature type="domain" description="C2H2-type" evidence="7">
    <location>
        <begin position="1987"/>
        <end position="2015"/>
    </location>
</feature>
<feature type="compositionally biased region" description="Polar residues" evidence="6">
    <location>
        <begin position="1905"/>
        <end position="1930"/>
    </location>
</feature>
<feature type="region of interest" description="Disordered" evidence="6">
    <location>
        <begin position="409"/>
        <end position="457"/>
    </location>
</feature>
<gene>
    <name evidence="9 10" type="primary">LOC111137676</name>
</gene>
<feature type="compositionally biased region" description="Acidic residues" evidence="6">
    <location>
        <begin position="302"/>
        <end position="313"/>
    </location>
</feature>
<dbReference type="Proteomes" id="UP000694844">
    <property type="component" value="Chromosome 5"/>
</dbReference>
<dbReference type="GO" id="GO:0045944">
    <property type="term" value="P:positive regulation of transcription by RNA polymerase II"/>
    <property type="evidence" value="ECO:0007669"/>
    <property type="project" value="TreeGrafter"/>
</dbReference>
<evidence type="ECO:0000256" key="4">
    <source>
        <dbReference type="ARBA" id="ARBA00022833"/>
    </source>
</evidence>
<feature type="compositionally biased region" description="Basic and acidic residues" evidence="6">
    <location>
        <begin position="26"/>
        <end position="49"/>
    </location>
</feature>
<feature type="compositionally biased region" description="Basic and acidic residues" evidence="6">
    <location>
        <begin position="63"/>
        <end position="73"/>
    </location>
</feature>
<proteinExistence type="predicted"/>
<keyword evidence="4" id="KW-0862">Zinc</keyword>
<feature type="compositionally biased region" description="Basic and acidic residues" evidence="6">
    <location>
        <begin position="418"/>
        <end position="440"/>
    </location>
</feature>
<dbReference type="RefSeq" id="XP_022344958.1">
    <property type="nucleotide sequence ID" value="XM_022489250.1"/>
</dbReference>
<feature type="compositionally biased region" description="Basic and acidic residues" evidence="6">
    <location>
        <begin position="92"/>
        <end position="111"/>
    </location>
</feature>
<evidence type="ECO:0000256" key="3">
    <source>
        <dbReference type="ARBA" id="ARBA00022771"/>
    </source>
</evidence>
<feature type="region of interest" description="Disordered" evidence="6">
    <location>
        <begin position="1897"/>
        <end position="1946"/>
    </location>
</feature>
<evidence type="ECO:0000256" key="1">
    <source>
        <dbReference type="ARBA" id="ARBA00022723"/>
    </source>
</evidence>
<dbReference type="PANTHER" id="PTHR24403">
    <property type="entry name" value="ZINC FINGER PROTEIN"/>
    <property type="match status" value="1"/>
</dbReference>
<protein>
    <submittedName>
        <fullName evidence="9 10">Uncharacterized protein LOC111137676 isoform X1</fullName>
    </submittedName>
</protein>
<feature type="compositionally biased region" description="Basic and acidic residues" evidence="6">
    <location>
        <begin position="292"/>
        <end position="301"/>
    </location>
</feature>
<feature type="domain" description="C2H2-type" evidence="7">
    <location>
        <begin position="2095"/>
        <end position="2122"/>
    </location>
</feature>
<feature type="domain" description="C2H2-type" evidence="7">
    <location>
        <begin position="1959"/>
        <end position="1986"/>
    </location>
</feature>
<feature type="compositionally biased region" description="Basic and acidic residues" evidence="6">
    <location>
        <begin position="191"/>
        <end position="201"/>
    </location>
</feature>
<feature type="domain" description="C2H2-type" evidence="7">
    <location>
        <begin position="1804"/>
        <end position="1826"/>
    </location>
</feature>
<feature type="region of interest" description="Disordered" evidence="6">
    <location>
        <begin position="2755"/>
        <end position="2803"/>
    </location>
</feature>
<feature type="compositionally biased region" description="Basic and acidic residues" evidence="6">
    <location>
        <begin position="3041"/>
        <end position="3061"/>
    </location>
</feature>
<feature type="region of interest" description="Disordered" evidence="6">
    <location>
        <begin position="2591"/>
        <end position="2660"/>
    </location>
</feature>
<keyword evidence="8" id="KW-1185">Reference proteome</keyword>
<feature type="domain" description="C2H2-type" evidence="7">
    <location>
        <begin position="1668"/>
        <end position="1695"/>
    </location>
</feature>
<feature type="compositionally biased region" description="Polar residues" evidence="6">
    <location>
        <begin position="2591"/>
        <end position="2609"/>
    </location>
</feature>
<feature type="domain" description="C2H2-type" evidence="7">
    <location>
        <begin position="578"/>
        <end position="606"/>
    </location>
</feature>
<sequence length="3068" mass="347422">MMDGSPDEVDGQGPISTARENTVNSAKEDTISSDSSKHSPEDSEEEKSKAASSPVELGIGSLKQEKQSRRNIFDDLLPVVEKSTEIGQTDVNDGKEENGDDKLEESVENLDKSSPASNKTEAFDEKTITPETLSNLKEVCSLGVKHCPSKETSQNVDNVNDNRVISHDLDVDIDSGSNNNGSIHINGTETEGSKEIEKETKAQQLGNENDVGMPKDYKSKENLGGTHDSEQKEDEDSILNQEKESLKLKETPNITNNVDQDQESLKPKDTPGTTVQDKQSVKPKEIPGTTKEGSDGKKQDIDFTDLVENEAGTDECSGNAERENTKNKLNMLVVQNKEIDHKEQKESNDVDSDGEDSQNLVIDMQESINEPNSENDQEKENSNLESTNTIMQTVDSETGGIHVNSCDESLISPGSEKTSSDAAEKEITSNNDTAEKHCNTKNDSTGFEQKTGDEKDNQQTVNEEGIEEMQSLLQEFVNSSTNQQTVFDTSRPMDQTGTEAAWSTVGLERCSYCLFTTDQKDLLKTHISSCTRKNKKKEEIHLVYSNDGKYGCKSCLFMTPQRMKFQEHVAFHIFADPYICLTCKVTYSSKKEMEKHVKQIHSNELTSTRCGLKGSKKINKIIEELYITKEVIFNGRKIEKSELNAMIEQNEKNPPATSATTAAADGQIPRTVEDLNTVKDSRSKGVEVESSISKTKGHTILSVPNLPVFATCSSSLSPNPVFSSNASIPLFSMATTVANSNLPTIVSSVHQSVVAQPLTFPRQTTTRGPVLCNVVNNQSQPVILVPVQQIRPRGVLAGPFQLKSGKGQIGSQILPVSQQQFSKLVSISPAPPKLSTAMTSQNQVQRLIVVSSANSPMQSFGHNTNNVQWNEIQGTSPAAVPALGMTSASVSSRNTADRSDTTAGNDCRLLKFSMNQGKNATAENQLLFKKKGNVYCCQSCFLETDLEENFMKHIWVHVHQKNMCKINEHQEYRQNMSCKIVTKIVQGLKVASAAADIEAQKKVSKGVPPVEIVLSSDDEDDAGKEVSVESTSLGKVGEESNVNNENDLQIRITSTFSLSEADTLPADAIAGSQTAETKTNEDVEKTISNEQDMVIPGKEHDQESSPAREIIDHSLLPKDLMTEEKGDTGHENVNVVDGEDERNSITREVQNREERHENISSCSGIDSGLLRQTCNLQQSMNERKDHSSVKIESGMEAKKFYQCGFEGCLFSADTSSHFREHISDKHSGAKEFNCAHCGHKSYTEECHFRHISCHAKNQSGLLFKCGSGCKYASNILKHFKEHLEMVHPSLDSYKCTSCQELFDNIGGLINHCEANKLQFVLCPYCTMRDPNRRTVLKHISTVHPGKPRQITVTAQLVCQEREINSYSAPKPISSPTKPVSPERNIEENEIVDVLNDLPVEIDTIKVEEGDTVDDDELKQPVESDFDHSFAELDASTSTEDRSLMERNGGKSGLGALSRCNKCTYLAGSTLLLRKHKLQHVRPNDKSRPFCCPVCPTSSDSFMKFERHINLHEGYNEIEIFMCELCNYQTNVQDKIKYHLRKSHKGSDMVNDYRTRLMTISVTVYKCEICQNLYKSRKEYLVHMSKHGSSKHKFPLNTPVSIDKFHCDCCSFSCDDRDGLIQHTKVHLSVSNAVSTSSSEEVKPKPKQSYFGPKKPFYIPPGNVFKDFIQCSECPFKTKTRLDLLRHIKCHQNLEPKMKKVQRKEGNILERTRDVVKFQFGKRKQPFEKENLKRRKIIESDSDSEEEANCDTDYTAPKRKQVAMKSTSGANTKKVKQSSFYFLGGDILHKKLQPCFTKEEDEPMYQCVMCSDVFEDRYSLHKHILDHMNISFYKCNYCDHGELEISAMVTHIQRTHRKPIKHTRVQLEEVEDDINRAIHEMKAKEYWGESVPLSDIKPNVSDQEKSSYQIDQRQSSNIQSPKSASFQNSPRLNRAKPKENAPTPEKNKLPECVIPFGSIYRCTVCNQEASQSYILVRHAMTHCSVKRFLCPYCEKSSHYRSDICKHIHLKHKGKEVRVTFDKANVKYDSEYISPTIMQQILAVPDCNPGKTMPKKDEVEKNVEHVKIEKENEIDALSTDIGDKKAKKVVVGYRTVFKCLLCKTTFKGKGKIYKHIRETKCKRPIWRCSACKNRKFRSDKERVIKDHIKEVHQTSKDAKPVLCAINGKIRKHTMPTMAPQYRAINEDTQTGEFKSERSVKEKEMHGAIATVLRRDDMWKCSNCDYATNSRTNCVRHTFTHSKFKKFGCPTCSFRAKSSRNVKNHLRNCHPREKIRYRIYTEVNSSPKKNPKGCNENSLTSSPQRTSYQCRDCGFVTERKSSLSKHINAKCSAPLKGCSKCDFTTSNESEMKKHVKRSHKAATVTDVPLSEKVIIMTADDEGGSPEKANRTKVGFPTKIKPIVKNLQSKPLSNEFKLWIEENEEQSINCPVCNKVFHELRTFRDHFAIEHKDKQLLCGECEEYAAKLPSLIFRHARLFHNQTRLQDLSIKAVSQKTIEEKGLHQRLVILYKCPKCGKVSRRCPLRRHMYIHYNYNPYQCNHCEMKCKMPRKIQSHLAKIHPDKPVTDFTFRKNLKLEKEISTILDSSRYQTLSKKSRLSATMGKNEQSTSVESIPKINIKREDIEEENEQEEESDNNEEEEEDENQSEEEEEGEPRGDLKNMFSPCHNYKMEFDKRRQKTIYKCSICPYQSTVNKTMVTHFYHHVPHVFKCPYCVFQGYPRSKIANHIVKLHPGKAVHVVDLRLRISNLKFRNYDEKKLSSTTKAKNPNRKNDPDLGLAAKHQKSNQTQVSLKRKDMEESPEPSKDVGKLQYLCNFCDHRASGLYHYRQHLASHDGFTHLVPGTQIESRLKCGYCSYLAVDDDDFKSHMEHHFATRPFSCPYCTFSQYRASGITNHIKRSHPGKPVDVVKESDSSFRIGQELDTKAMLVDFEPTLQLTDIFAMRPENFEKLLSSSGVCVIDLNFIPEEKFDAVSKTLGLEDEEKEALAEPCAKRVRREILHDKEEPAELKSSDSEDLETMIANGELKIEENQKYEDVSDNELETNQKHEDVSDKEIEKDQKYDDVSDDEFE</sequence>
<feature type="region of interest" description="Disordered" evidence="6">
    <location>
        <begin position="1"/>
        <end position="133"/>
    </location>
</feature>
<organism evidence="8 9">
    <name type="scientific">Crassostrea virginica</name>
    <name type="common">Eastern oyster</name>
    <dbReference type="NCBI Taxonomy" id="6565"/>
    <lineage>
        <taxon>Eukaryota</taxon>
        <taxon>Metazoa</taxon>
        <taxon>Spiralia</taxon>
        <taxon>Lophotrochozoa</taxon>
        <taxon>Mollusca</taxon>
        <taxon>Bivalvia</taxon>
        <taxon>Autobranchia</taxon>
        <taxon>Pteriomorphia</taxon>
        <taxon>Ostreida</taxon>
        <taxon>Ostreoidea</taxon>
        <taxon>Ostreidae</taxon>
        <taxon>Crassostrea</taxon>
    </lineage>
</organism>
<dbReference type="GO" id="GO:0008270">
    <property type="term" value="F:zinc ion binding"/>
    <property type="evidence" value="ECO:0007669"/>
    <property type="project" value="UniProtKB-KW"/>
</dbReference>
<feature type="domain" description="C2H2-type" evidence="7">
    <location>
        <begin position="1564"/>
        <end position="1591"/>
    </location>
</feature>
<dbReference type="InterPro" id="IPR013087">
    <property type="entry name" value="Znf_C2H2_type"/>
</dbReference>
<evidence type="ECO:0000256" key="2">
    <source>
        <dbReference type="ARBA" id="ARBA00022737"/>
    </source>
</evidence>
<keyword evidence="1" id="KW-0479">Metal-binding</keyword>
<name>A0A8B8EYD9_CRAVI</name>
<feature type="compositionally biased region" description="Acidic residues" evidence="6">
    <location>
        <begin position="1"/>
        <end position="10"/>
    </location>
</feature>
<dbReference type="InterPro" id="IPR050688">
    <property type="entry name" value="Zinc_finger/UBP_domain"/>
</dbReference>
<feature type="region of interest" description="Disordered" evidence="6">
    <location>
        <begin position="3000"/>
        <end position="3068"/>
    </location>
</feature>
<feature type="compositionally biased region" description="Polar residues" evidence="6">
    <location>
        <begin position="2292"/>
        <end position="2301"/>
    </location>
</feature>
<feature type="compositionally biased region" description="Low complexity" evidence="6">
    <location>
        <begin position="174"/>
        <end position="187"/>
    </location>
</feature>
<evidence type="ECO:0000313" key="8">
    <source>
        <dbReference type="Proteomes" id="UP000694844"/>
    </source>
</evidence>
<dbReference type="InterPro" id="IPR036236">
    <property type="entry name" value="Znf_C2H2_sf"/>
</dbReference>
<feature type="compositionally biased region" description="Basic and acidic residues" evidence="6">
    <location>
        <begin position="2790"/>
        <end position="2803"/>
    </location>
</feature>
<feature type="compositionally biased region" description="Basic and acidic residues" evidence="6">
    <location>
        <begin position="3000"/>
        <end position="3010"/>
    </location>
</feature>
<accession>A0A8B8EYD9</accession>
<dbReference type="KEGG" id="cvn:111137676"/>
<feature type="compositionally biased region" description="Polar residues" evidence="6">
    <location>
        <begin position="150"/>
        <end position="163"/>
    </location>
</feature>
<dbReference type="PROSITE" id="PS50157">
    <property type="entry name" value="ZINC_FINGER_C2H2_2"/>
    <property type="match status" value="8"/>
</dbReference>
<evidence type="ECO:0000313" key="10">
    <source>
        <dbReference type="RefSeq" id="XP_022344958.1"/>
    </source>
</evidence>
<evidence type="ECO:0000313" key="9">
    <source>
        <dbReference type="RefSeq" id="XP_022344957.1"/>
    </source>
</evidence>
<feature type="domain" description="C2H2-type" evidence="7">
    <location>
        <begin position="1520"/>
        <end position="1548"/>
    </location>
</feature>
<dbReference type="Gene3D" id="3.30.160.60">
    <property type="entry name" value="Classic Zinc Finger"/>
    <property type="match status" value="10"/>
</dbReference>
<reference evidence="9 10" key="1">
    <citation type="submission" date="2025-04" db="UniProtKB">
        <authorList>
            <consortium name="RefSeq"/>
        </authorList>
    </citation>
    <scope>IDENTIFICATION</scope>
    <source>
        <tissue evidence="9 10">Whole sample</tissue>
    </source>
</reference>
<dbReference type="PROSITE" id="PS00028">
    <property type="entry name" value="ZINC_FINGER_C2H2_1"/>
    <property type="match status" value="6"/>
</dbReference>
<keyword evidence="2" id="KW-0677">Repeat</keyword>
<dbReference type="SMART" id="SM00355">
    <property type="entry name" value="ZnF_C2H2"/>
    <property type="match status" value="34"/>
</dbReference>
<evidence type="ECO:0000256" key="6">
    <source>
        <dbReference type="SAM" id="MobiDB-lite"/>
    </source>
</evidence>
<dbReference type="PANTHER" id="PTHR24403:SF67">
    <property type="entry name" value="FI01116P-RELATED"/>
    <property type="match status" value="1"/>
</dbReference>
<dbReference type="OrthoDB" id="6146435at2759"/>
<feature type="region of interest" description="Disordered" evidence="6">
    <location>
        <begin position="146"/>
        <end position="386"/>
    </location>
</feature>
<feature type="compositionally biased region" description="Acidic residues" evidence="6">
    <location>
        <begin position="2621"/>
        <end position="2650"/>
    </location>
</feature>